<dbReference type="PANTHER" id="PTHR38790">
    <property type="entry name" value="2EXR DOMAIN-CONTAINING PROTEIN-RELATED"/>
    <property type="match status" value="1"/>
</dbReference>
<dbReference type="EMBL" id="MU006244">
    <property type="protein sequence ID" value="KAF2819582.1"/>
    <property type="molecule type" value="Genomic_DNA"/>
</dbReference>
<evidence type="ECO:0000259" key="2">
    <source>
        <dbReference type="Pfam" id="PF20150"/>
    </source>
</evidence>
<protein>
    <recommendedName>
        <fullName evidence="2">2EXR domain-containing protein</fullName>
    </recommendedName>
</protein>
<gene>
    <name evidence="3" type="ORF">CC86DRAFT_375069</name>
</gene>
<feature type="region of interest" description="Disordered" evidence="1">
    <location>
        <begin position="1"/>
        <end position="43"/>
    </location>
</feature>
<proteinExistence type="predicted"/>
<organism evidence="3 4">
    <name type="scientific">Ophiobolus disseminans</name>
    <dbReference type="NCBI Taxonomy" id="1469910"/>
    <lineage>
        <taxon>Eukaryota</taxon>
        <taxon>Fungi</taxon>
        <taxon>Dikarya</taxon>
        <taxon>Ascomycota</taxon>
        <taxon>Pezizomycotina</taxon>
        <taxon>Dothideomycetes</taxon>
        <taxon>Pleosporomycetidae</taxon>
        <taxon>Pleosporales</taxon>
        <taxon>Pleosporineae</taxon>
        <taxon>Phaeosphaeriaceae</taxon>
        <taxon>Ophiobolus</taxon>
    </lineage>
</organism>
<evidence type="ECO:0000313" key="4">
    <source>
        <dbReference type="Proteomes" id="UP000799424"/>
    </source>
</evidence>
<sequence length="184" mass="21250">MTPQAAYTPPSQPPQPRRVSTLQTPPPQDEPEQSNPKDRQRRARAIRRTLASLPPSSCHPQPQSPLFPALPSELRIIIYTHTLRQTRNYSQPIGIHSLSPRHGHGHTHHTRTCTTLLQTCRRIYSEAWRIPMRSATHHFRYQDRWSPIYLHHLPAPLGAHLYHLHDTLTTLESAEFTKFLSPHC</sequence>
<dbReference type="InterPro" id="IPR045518">
    <property type="entry name" value="2EXR"/>
</dbReference>
<reference evidence="3" key="1">
    <citation type="journal article" date="2020" name="Stud. Mycol.">
        <title>101 Dothideomycetes genomes: a test case for predicting lifestyles and emergence of pathogens.</title>
        <authorList>
            <person name="Haridas S."/>
            <person name="Albert R."/>
            <person name="Binder M."/>
            <person name="Bloem J."/>
            <person name="Labutti K."/>
            <person name="Salamov A."/>
            <person name="Andreopoulos B."/>
            <person name="Baker S."/>
            <person name="Barry K."/>
            <person name="Bills G."/>
            <person name="Bluhm B."/>
            <person name="Cannon C."/>
            <person name="Castanera R."/>
            <person name="Culley D."/>
            <person name="Daum C."/>
            <person name="Ezra D."/>
            <person name="Gonzalez J."/>
            <person name="Henrissat B."/>
            <person name="Kuo A."/>
            <person name="Liang C."/>
            <person name="Lipzen A."/>
            <person name="Lutzoni F."/>
            <person name="Magnuson J."/>
            <person name="Mondo S."/>
            <person name="Nolan M."/>
            <person name="Ohm R."/>
            <person name="Pangilinan J."/>
            <person name="Park H.-J."/>
            <person name="Ramirez L."/>
            <person name="Alfaro M."/>
            <person name="Sun H."/>
            <person name="Tritt A."/>
            <person name="Yoshinaga Y."/>
            <person name="Zwiers L.-H."/>
            <person name="Turgeon B."/>
            <person name="Goodwin S."/>
            <person name="Spatafora J."/>
            <person name="Crous P."/>
            <person name="Grigoriev I."/>
        </authorList>
    </citation>
    <scope>NUCLEOTIDE SEQUENCE</scope>
    <source>
        <strain evidence="3">CBS 113818</strain>
    </source>
</reference>
<dbReference type="AlphaFoldDB" id="A0A6A6ZEM6"/>
<keyword evidence="4" id="KW-1185">Reference proteome</keyword>
<dbReference type="Pfam" id="PF20150">
    <property type="entry name" value="2EXR"/>
    <property type="match status" value="1"/>
</dbReference>
<evidence type="ECO:0000313" key="3">
    <source>
        <dbReference type="EMBL" id="KAF2819582.1"/>
    </source>
</evidence>
<dbReference type="PANTHER" id="PTHR38790:SF4">
    <property type="entry name" value="2EXR DOMAIN-CONTAINING PROTEIN"/>
    <property type="match status" value="1"/>
</dbReference>
<accession>A0A6A6ZEM6</accession>
<evidence type="ECO:0000256" key="1">
    <source>
        <dbReference type="SAM" id="MobiDB-lite"/>
    </source>
</evidence>
<dbReference type="Proteomes" id="UP000799424">
    <property type="component" value="Unassembled WGS sequence"/>
</dbReference>
<feature type="domain" description="2EXR" evidence="2">
    <location>
        <begin position="65"/>
        <end position="149"/>
    </location>
</feature>
<dbReference type="OrthoDB" id="288942at2759"/>
<name>A0A6A6ZEM6_9PLEO</name>